<keyword evidence="1" id="KW-0479">Metal-binding</keyword>
<dbReference type="SUPFAM" id="SSF57756">
    <property type="entry name" value="Retrovirus zinc finger-like domains"/>
    <property type="match status" value="1"/>
</dbReference>
<name>A0A699T1F6_TANCI</name>
<feature type="region of interest" description="Disordered" evidence="2">
    <location>
        <begin position="54"/>
        <end position="95"/>
    </location>
</feature>
<dbReference type="InterPro" id="IPR001878">
    <property type="entry name" value="Znf_CCHC"/>
</dbReference>
<dbReference type="Gene3D" id="4.10.60.10">
    <property type="entry name" value="Zinc finger, CCHC-type"/>
    <property type="match status" value="1"/>
</dbReference>
<organism evidence="4">
    <name type="scientific">Tanacetum cinerariifolium</name>
    <name type="common">Dalmatian daisy</name>
    <name type="synonym">Chrysanthemum cinerariifolium</name>
    <dbReference type="NCBI Taxonomy" id="118510"/>
    <lineage>
        <taxon>Eukaryota</taxon>
        <taxon>Viridiplantae</taxon>
        <taxon>Streptophyta</taxon>
        <taxon>Embryophyta</taxon>
        <taxon>Tracheophyta</taxon>
        <taxon>Spermatophyta</taxon>
        <taxon>Magnoliopsida</taxon>
        <taxon>eudicotyledons</taxon>
        <taxon>Gunneridae</taxon>
        <taxon>Pentapetalae</taxon>
        <taxon>asterids</taxon>
        <taxon>campanulids</taxon>
        <taxon>Asterales</taxon>
        <taxon>Asteraceae</taxon>
        <taxon>Asteroideae</taxon>
        <taxon>Anthemideae</taxon>
        <taxon>Anthemidinae</taxon>
        <taxon>Tanacetum</taxon>
    </lineage>
</organism>
<accession>A0A699T1F6</accession>
<dbReference type="GO" id="GO:0003676">
    <property type="term" value="F:nucleic acid binding"/>
    <property type="evidence" value="ECO:0007669"/>
    <property type="project" value="InterPro"/>
</dbReference>
<protein>
    <submittedName>
        <fullName evidence="4">Zinc finger, CCHC-type, retrotransposon Gag domain protein</fullName>
    </submittedName>
</protein>
<dbReference type="PROSITE" id="PS50158">
    <property type="entry name" value="ZF_CCHC"/>
    <property type="match status" value="1"/>
</dbReference>
<keyword evidence="1" id="KW-0862">Zinc</keyword>
<reference evidence="4" key="1">
    <citation type="journal article" date="2019" name="Sci. Rep.">
        <title>Draft genome of Tanacetum cinerariifolium, the natural source of mosquito coil.</title>
        <authorList>
            <person name="Yamashiro T."/>
            <person name="Shiraishi A."/>
            <person name="Satake H."/>
            <person name="Nakayama K."/>
        </authorList>
    </citation>
    <scope>NUCLEOTIDE SEQUENCE</scope>
</reference>
<dbReference type="AlphaFoldDB" id="A0A699T1F6"/>
<dbReference type="EMBL" id="BKCJ011200079">
    <property type="protein sequence ID" value="GFD02736.1"/>
    <property type="molecule type" value="Genomic_DNA"/>
</dbReference>
<sequence length="95" mass="9805">YGRSYGSSSQRGYSDYASSPPCTICGKVHPGKACHRATGACFECGEVGHLAKDCKKGSTSSKGNKNNKPQATSGGVFALTTEQAANAPGSPYTIR</sequence>
<gene>
    <name evidence="4" type="ORF">Tci_874705</name>
</gene>
<evidence type="ECO:0000313" key="4">
    <source>
        <dbReference type="EMBL" id="GFD02736.1"/>
    </source>
</evidence>
<dbReference type="GO" id="GO:0008270">
    <property type="term" value="F:zinc ion binding"/>
    <property type="evidence" value="ECO:0007669"/>
    <property type="project" value="UniProtKB-KW"/>
</dbReference>
<feature type="non-terminal residue" evidence="4">
    <location>
        <position position="1"/>
    </location>
</feature>
<dbReference type="Pfam" id="PF00098">
    <property type="entry name" value="zf-CCHC"/>
    <property type="match status" value="1"/>
</dbReference>
<dbReference type="InterPro" id="IPR036875">
    <property type="entry name" value="Znf_CCHC_sf"/>
</dbReference>
<keyword evidence="1" id="KW-0863">Zinc-finger</keyword>
<proteinExistence type="predicted"/>
<dbReference type="SMART" id="SM00343">
    <property type="entry name" value="ZnF_C2HC"/>
    <property type="match status" value="1"/>
</dbReference>
<feature type="compositionally biased region" description="Low complexity" evidence="2">
    <location>
        <begin position="57"/>
        <end position="68"/>
    </location>
</feature>
<evidence type="ECO:0000256" key="2">
    <source>
        <dbReference type="SAM" id="MobiDB-lite"/>
    </source>
</evidence>
<evidence type="ECO:0000259" key="3">
    <source>
        <dbReference type="PROSITE" id="PS50158"/>
    </source>
</evidence>
<evidence type="ECO:0000256" key="1">
    <source>
        <dbReference type="PROSITE-ProRule" id="PRU00047"/>
    </source>
</evidence>
<feature type="domain" description="CCHC-type" evidence="3">
    <location>
        <begin position="41"/>
        <end position="56"/>
    </location>
</feature>
<comment type="caution">
    <text evidence="4">The sequence shown here is derived from an EMBL/GenBank/DDBJ whole genome shotgun (WGS) entry which is preliminary data.</text>
</comment>